<dbReference type="InterPro" id="IPR017946">
    <property type="entry name" value="PLC-like_Pdiesterase_TIM-brl"/>
</dbReference>
<dbReference type="InterPro" id="IPR030395">
    <property type="entry name" value="GP_PDE_dom"/>
</dbReference>
<dbReference type="PANTHER" id="PTHR46211:SF1">
    <property type="entry name" value="GLYCEROPHOSPHODIESTER PHOSPHODIESTERASE, CYTOPLASMIC"/>
    <property type="match status" value="1"/>
</dbReference>
<evidence type="ECO:0000313" key="2">
    <source>
        <dbReference type="EMBL" id="MST97750.1"/>
    </source>
</evidence>
<dbReference type="AlphaFoldDB" id="A0A844G213"/>
<organism evidence="2 3">
    <name type="scientific">Victivallis lenta</name>
    <dbReference type="NCBI Taxonomy" id="2606640"/>
    <lineage>
        <taxon>Bacteria</taxon>
        <taxon>Pseudomonadati</taxon>
        <taxon>Lentisphaerota</taxon>
        <taxon>Lentisphaeria</taxon>
        <taxon>Victivallales</taxon>
        <taxon>Victivallaceae</taxon>
        <taxon>Victivallis</taxon>
    </lineage>
</organism>
<dbReference type="EMBL" id="VUNS01000012">
    <property type="protein sequence ID" value="MST97750.1"/>
    <property type="molecule type" value="Genomic_DNA"/>
</dbReference>
<gene>
    <name evidence="2" type="ORF">FYJ85_11945</name>
</gene>
<dbReference type="Gene3D" id="3.20.20.190">
    <property type="entry name" value="Phosphatidylinositol (PI) phosphodiesterase"/>
    <property type="match status" value="1"/>
</dbReference>
<proteinExistence type="predicted"/>
<dbReference type="GO" id="GO:0006629">
    <property type="term" value="P:lipid metabolic process"/>
    <property type="evidence" value="ECO:0007669"/>
    <property type="project" value="InterPro"/>
</dbReference>
<dbReference type="Proteomes" id="UP000435649">
    <property type="component" value="Unassembled WGS sequence"/>
</dbReference>
<evidence type="ECO:0000313" key="3">
    <source>
        <dbReference type="Proteomes" id="UP000435649"/>
    </source>
</evidence>
<accession>A0A844G213</accession>
<dbReference type="PROSITE" id="PS51704">
    <property type="entry name" value="GP_PDE"/>
    <property type="match status" value="1"/>
</dbReference>
<dbReference type="Pfam" id="PF03009">
    <property type="entry name" value="GDPD"/>
    <property type="match status" value="1"/>
</dbReference>
<protein>
    <recommendedName>
        <fullName evidence="1">GP-PDE domain-containing protein</fullName>
    </recommendedName>
</protein>
<reference evidence="2 3" key="1">
    <citation type="submission" date="2019-08" db="EMBL/GenBank/DDBJ databases">
        <title>In-depth cultivation of the pig gut microbiome towards novel bacterial diversity and tailored functional studies.</title>
        <authorList>
            <person name="Wylensek D."/>
            <person name="Hitch T.C.A."/>
            <person name="Clavel T."/>
        </authorList>
    </citation>
    <scope>NUCLEOTIDE SEQUENCE [LARGE SCALE GENOMIC DNA]</scope>
    <source>
        <strain evidence="2 3">BBE-744-WT-12</strain>
    </source>
</reference>
<evidence type="ECO:0000259" key="1">
    <source>
        <dbReference type="PROSITE" id="PS51704"/>
    </source>
</evidence>
<keyword evidence="3" id="KW-1185">Reference proteome</keyword>
<comment type="caution">
    <text evidence="2">The sequence shown here is derived from an EMBL/GenBank/DDBJ whole genome shotgun (WGS) entry which is preliminary data.</text>
</comment>
<dbReference type="GO" id="GO:0008081">
    <property type="term" value="F:phosphoric diester hydrolase activity"/>
    <property type="evidence" value="ECO:0007669"/>
    <property type="project" value="InterPro"/>
</dbReference>
<sequence length="237" mass="25915">MTRFLSHRGESDDAPENTLSAYKLAMERDSDGIELDIRLTADGEAACVHDETIERVSGVRLAVSDATLAALRQYHPVPLLSEALAVLKPGKQMQIELKGPWPQLQPVKAVLDRRGGDRKGLALSSFDEETIRAAADVFPELPRLLLTDLTRRFGRFPAPEQVVACLHSLRCTGISFLATAEADAAFVEALHRAGMRVVCWGVRSDELGLAMARIGVDAMTCNHAVALRAEYRKRIAG</sequence>
<feature type="domain" description="GP-PDE" evidence="1">
    <location>
        <begin position="2"/>
        <end position="231"/>
    </location>
</feature>
<dbReference type="RefSeq" id="WP_154418829.1">
    <property type="nucleotide sequence ID" value="NZ_VUNS01000012.1"/>
</dbReference>
<name>A0A844G213_9BACT</name>
<dbReference type="PANTHER" id="PTHR46211">
    <property type="entry name" value="GLYCEROPHOSPHORYL DIESTER PHOSPHODIESTERASE"/>
    <property type="match status" value="1"/>
</dbReference>
<dbReference type="SUPFAM" id="SSF51695">
    <property type="entry name" value="PLC-like phosphodiesterases"/>
    <property type="match status" value="1"/>
</dbReference>